<evidence type="ECO:0000313" key="2">
    <source>
        <dbReference type="EnsemblPlants" id="TuG1812G0100002823.01.T01.cds470506"/>
    </source>
</evidence>
<accession>A0A8R7K195</accession>
<keyword evidence="3" id="KW-1185">Reference proteome</keyword>
<gene>
    <name evidence="2" type="primary">LOC125516161</name>
</gene>
<evidence type="ECO:0000256" key="1">
    <source>
        <dbReference type="SAM" id="MobiDB-lite"/>
    </source>
</evidence>
<evidence type="ECO:0000313" key="3">
    <source>
        <dbReference type="Proteomes" id="UP000015106"/>
    </source>
</evidence>
<dbReference type="Gramene" id="TuG1812G0100002823.01.T01">
    <property type="protein sequence ID" value="TuG1812G0100002823.01.T01.cds470506"/>
    <property type="gene ID" value="TuG1812G0100002823.01"/>
</dbReference>
<dbReference type="AlphaFoldDB" id="A0A8R7K195"/>
<reference evidence="2" key="3">
    <citation type="submission" date="2022-06" db="UniProtKB">
        <authorList>
            <consortium name="EnsemblPlants"/>
        </authorList>
    </citation>
    <scope>IDENTIFICATION</scope>
</reference>
<dbReference type="Proteomes" id="UP000015106">
    <property type="component" value="Chromosome 1"/>
</dbReference>
<feature type="region of interest" description="Disordered" evidence="1">
    <location>
        <begin position="1"/>
        <end position="24"/>
    </location>
</feature>
<proteinExistence type="predicted"/>
<protein>
    <submittedName>
        <fullName evidence="2">Uncharacterized protein</fullName>
    </submittedName>
</protein>
<organism evidence="2 3">
    <name type="scientific">Triticum urartu</name>
    <name type="common">Red wild einkorn</name>
    <name type="synonym">Crithodium urartu</name>
    <dbReference type="NCBI Taxonomy" id="4572"/>
    <lineage>
        <taxon>Eukaryota</taxon>
        <taxon>Viridiplantae</taxon>
        <taxon>Streptophyta</taxon>
        <taxon>Embryophyta</taxon>
        <taxon>Tracheophyta</taxon>
        <taxon>Spermatophyta</taxon>
        <taxon>Magnoliopsida</taxon>
        <taxon>Liliopsida</taxon>
        <taxon>Poales</taxon>
        <taxon>Poaceae</taxon>
        <taxon>BOP clade</taxon>
        <taxon>Pooideae</taxon>
        <taxon>Triticodae</taxon>
        <taxon>Triticeae</taxon>
        <taxon>Triticinae</taxon>
        <taxon>Triticum</taxon>
    </lineage>
</organism>
<dbReference type="EnsemblPlants" id="TuG1812G0100002823.01.T01">
    <property type="protein sequence ID" value="TuG1812G0100002823.01.T01.cds470506"/>
    <property type="gene ID" value="TuG1812G0100002823.01"/>
</dbReference>
<reference evidence="3" key="1">
    <citation type="journal article" date="2013" name="Nature">
        <title>Draft genome of the wheat A-genome progenitor Triticum urartu.</title>
        <authorList>
            <person name="Ling H.Q."/>
            <person name="Zhao S."/>
            <person name="Liu D."/>
            <person name="Wang J."/>
            <person name="Sun H."/>
            <person name="Zhang C."/>
            <person name="Fan H."/>
            <person name="Li D."/>
            <person name="Dong L."/>
            <person name="Tao Y."/>
            <person name="Gao C."/>
            <person name="Wu H."/>
            <person name="Li Y."/>
            <person name="Cui Y."/>
            <person name="Guo X."/>
            <person name="Zheng S."/>
            <person name="Wang B."/>
            <person name="Yu K."/>
            <person name="Liang Q."/>
            <person name="Yang W."/>
            <person name="Lou X."/>
            <person name="Chen J."/>
            <person name="Feng M."/>
            <person name="Jian J."/>
            <person name="Zhang X."/>
            <person name="Luo G."/>
            <person name="Jiang Y."/>
            <person name="Liu J."/>
            <person name="Wang Z."/>
            <person name="Sha Y."/>
            <person name="Zhang B."/>
            <person name="Wu H."/>
            <person name="Tang D."/>
            <person name="Shen Q."/>
            <person name="Xue P."/>
            <person name="Zou S."/>
            <person name="Wang X."/>
            <person name="Liu X."/>
            <person name="Wang F."/>
            <person name="Yang Y."/>
            <person name="An X."/>
            <person name="Dong Z."/>
            <person name="Zhang K."/>
            <person name="Zhang X."/>
            <person name="Luo M.C."/>
            <person name="Dvorak J."/>
            <person name="Tong Y."/>
            <person name="Wang J."/>
            <person name="Yang H."/>
            <person name="Li Z."/>
            <person name="Wang D."/>
            <person name="Zhang A."/>
            <person name="Wang J."/>
        </authorList>
    </citation>
    <scope>NUCLEOTIDE SEQUENCE</scope>
    <source>
        <strain evidence="3">cv. G1812</strain>
    </source>
</reference>
<sequence length="146" mass="14601">MERAERPGGLQREADAAGPAGRARVGVEQVVERAVGHVLDDEQARAAQRVGARAGVGVAEEVDEARAAHGGEDADLVVHLGAARGGPLDGDGAARGEHGLVDGPVAAPAEQRGVGEAGRGGLQVVVREAFDLRRGGGRQPCGGGGP</sequence>
<reference evidence="2" key="2">
    <citation type="submission" date="2018-03" db="EMBL/GenBank/DDBJ databases">
        <title>The Triticum urartu genome reveals the dynamic nature of wheat genome evolution.</title>
        <authorList>
            <person name="Ling H."/>
            <person name="Ma B."/>
            <person name="Shi X."/>
            <person name="Liu H."/>
            <person name="Dong L."/>
            <person name="Sun H."/>
            <person name="Cao Y."/>
            <person name="Gao Q."/>
            <person name="Zheng S."/>
            <person name="Li Y."/>
            <person name="Yu Y."/>
            <person name="Du H."/>
            <person name="Qi M."/>
            <person name="Li Y."/>
            <person name="Yu H."/>
            <person name="Cui Y."/>
            <person name="Wang N."/>
            <person name="Chen C."/>
            <person name="Wu H."/>
            <person name="Zhao Y."/>
            <person name="Zhang J."/>
            <person name="Li Y."/>
            <person name="Zhou W."/>
            <person name="Zhang B."/>
            <person name="Hu W."/>
            <person name="Eijk M."/>
            <person name="Tang J."/>
            <person name="Witsenboer H."/>
            <person name="Zhao S."/>
            <person name="Li Z."/>
            <person name="Zhang A."/>
            <person name="Wang D."/>
            <person name="Liang C."/>
        </authorList>
    </citation>
    <scope>NUCLEOTIDE SEQUENCE [LARGE SCALE GENOMIC DNA]</scope>
    <source>
        <strain evidence="2">cv. G1812</strain>
    </source>
</reference>
<name>A0A8R7K195_TRIUA</name>